<feature type="binding site" evidence="1">
    <location>
        <position position="41"/>
    </location>
    <ligand>
        <name>Zn(2+)</name>
        <dbReference type="ChEBI" id="CHEBI:29105"/>
    </ligand>
</feature>
<evidence type="ECO:0000313" key="4">
    <source>
        <dbReference type="EMBL" id="QBO37441.1"/>
    </source>
</evidence>
<dbReference type="PIRSF" id="PIRSF018249">
    <property type="entry name" value="MyrA_prd"/>
    <property type="match status" value="1"/>
</dbReference>
<keyword evidence="1" id="KW-0862">Zinc</keyword>
<keyword evidence="1" id="KW-0479">Metal-binding</keyword>
<dbReference type="OrthoDB" id="5522265at2"/>
<dbReference type="InterPro" id="IPR029063">
    <property type="entry name" value="SAM-dependent_MTases_sf"/>
</dbReference>
<dbReference type="GO" id="GO:0008168">
    <property type="term" value="F:methyltransferase activity"/>
    <property type="evidence" value="ECO:0007669"/>
    <property type="project" value="UniProtKB-KW"/>
</dbReference>
<feature type="domain" description="Methyltransferase" evidence="3">
    <location>
        <begin position="97"/>
        <end position="181"/>
    </location>
</feature>
<keyword evidence="4" id="KW-0489">Methyltransferase</keyword>
<keyword evidence="4" id="KW-0808">Transferase</keyword>
<dbReference type="Pfam" id="PF13649">
    <property type="entry name" value="Methyltransf_25"/>
    <property type="match status" value="1"/>
</dbReference>
<protein>
    <submittedName>
        <fullName evidence="4">Methyltransferase domain-containing protein</fullName>
    </submittedName>
</protein>
<dbReference type="InterPro" id="IPR016718">
    <property type="entry name" value="rRNA_m1G-MeTrfase_A_prd"/>
</dbReference>
<organism evidence="4 5">
    <name type="scientific">Periweissella cryptocerci</name>
    <dbReference type="NCBI Taxonomy" id="2506420"/>
    <lineage>
        <taxon>Bacteria</taxon>
        <taxon>Bacillati</taxon>
        <taxon>Bacillota</taxon>
        <taxon>Bacilli</taxon>
        <taxon>Lactobacillales</taxon>
        <taxon>Lactobacillaceae</taxon>
        <taxon>Periweissella</taxon>
    </lineage>
</organism>
<dbReference type="KEGG" id="wei:EQG49_03120"/>
<evidence type="ECO:0000259" key="3">
    <source>
        <dbReference type="Pfam" id="PF13649"/>
    </source>
</evidence>
<dbReference type="Gene3D" id="3.40.50.150">
    <property type="entry name" value="Vaccinia Virus protein VP39"/>
    <property type="match status" value="1"/>
</dbReference>
<sequence length="287" mass="31510">MKKIDQGIQFIEQHLALFRCPSCGQPYDHIDGYSLTCVNGHSLDVSKKGTLYFLNHAVNTEYDDGMLAARRRVLQAGLFDGIVDAVSAALPSEAQTILDVGTGEGTPFVRLLNGRDNRDTAIGFDISKAGVNLATQLDTEAFFAVADLANLPFADDAFSSVIEFFSPSAYAEFNRVLAPGGTIVKVVPGPFYLRELREMLYPEGSSKHTYDNGRVVELFKEHYPDATSTEVSYEWTIPSDLYADLLHMTPLHWGARPEAQQAAENTPLTTITVNVVVLTTKNDVKGK</sequence>
<feature type="binding site" evidence="1">
    <location>
        <position position="37"/>
    </location>
    <ligand>
        <name>Zn(2+)</name>
        <dbReference type="ChEBI" id="CHEBI:29105"/>
    </ligand>
</feature>
<dbReference type="GO" id="GO:0046872">
    <property type="term" value="F:metal ion binding"/>
    <property type="evidence" value="ECO:0007669"/>
    <property type="project" value="UniProtKB-KW"/>
</dbReference>
<dbReference type="GO" id="GO:0032259">
    <property type="term" value="P:methylation"/>
    <property type="evidence" value="ECO:0007669"/>
    <property type="project" value="UniProtKB-KW"/>
</dbReference>
<keyword evidence="5" id="KW-1185">Reference proteome</keyword>
<dbReference type="AlphaFoldDB" id="A0A4P6YX84"/>
<dbReference type="CDD" id="cd02440">
    <property type="entry name" value="AdoMet_MTases"/>
    <property type="match status" value="1"/>
</dbReference>
<dbReference type="Proteomes" id="UP000292886">
    <property type="component" value="Chromosome"/>
</dbReference>
<evidence type="ECO:0000256" key="2">
    <source>
        <dbReference type="PIRSR" id="PIRSR018249-2"/>
    </source>
</evidence>
<dbReference type="RefSeq" id="WP_133364518.1">
    <property type="nucleotide sequence ID" value="NZ_CP037940.1"/>
</dbReference>
<feature type="binding site" evidence="2">
    <location>
        <position position="192"/>
    </location>
    <ligand>
        <name>S-adenosyl-L-methionine</name>
        <dbReference type="ChEBI" id="CHEBI:59789"/>
    </ligand>
</feature>
<evidence type="ECO:0000256" key="1">
    <source>
        <dbReference type="PIRSR" id="PIRSR018249-1"/>
    </source>
</evidence>
<gene>
    <name evidence="4" type="ORF">EQG49_03120</name>
</gene>
<name>A0A4P6YX84_9LACO</name>
<dbReference type="PANTHER" id="PTHR43591">
    <property type="entry name" value="METHYLTRANSFERASE"/>
    <property type="match status" value="1"/>
</dbReference>
<keyword evidence="2" id="KW-0949">S-adenosyl-L-methionine</keyword>
<dbReference type="EMBL" id="CP037940">
    <property type="protein sequence ID" value="QBO37441.1"/>
    <property type="molecule type" value="Genomic_DNA"/>
</dbReference>
<evidence type="ECO:0000313" key="5">
    <source>
        <dbReference type="Proteomes" id="UP000292886"/>
    </source>
</evidence>
<proteinExistence type="predicted"/>
<dbReference type="SUPFAM" id="SSF53335">
    <property type="entry name" value="S-adenosyl-L-methionine-dependent methyltransferases"/>
    <property type="match status" value="1"/>
</dbReference>
<accession>A0A4P6YX84</accession>
<reference evidence="5" key="1">
    <citation type="submission" date="2019-03" db="EMBL/GenBank/DDBJ databases">
        <title>Weissella sp. 26KH-42 Genome sequencing.</title>
        <authorList>
            <person name="Heo J."/>
            <person name="Kim S.-J."/>
            <person name="Kim J.-S."/>
            <person name="Hong S.-B."/>
            <person name="Kwon S.-W."/>
        </authorList>
    </citation>
    <scope>NUCLEOTIDE SEQUENCE [LARGE SCALE GENOMIC DNA]</scope>
    <source>
        <strain evidence="5">26KH-42</strain>
    </source>
</reference>
<dbReference type="InterPro" id="IPR041698">
    <property type="entry name" value="Methyltransf_25"/>
</dbReference>
<feature type="binding site" evidence="2">
    <location>
        <position position="79"/>
    </location>
    <ligand>
        <name>S-adenosyl-L-methionine</name>
        <dbReference type="ChEBI" id="CHEBI:59789"/>
    </ligand>
</feature>
<feature type="binding site" evidence="2">
    <location>
        <begin position="104"/>
        <end position="105"/>
    </location>
    <ligand>
        <name>S-adenosyl-L-methionine</name>
        <dbReference type="ChEBI" id="CHEBI:59789"/>
    </ligand>
</feature>